<accession>A0A4R4PD91</accession>
<dbReference type="Pfam" id="PF13302">
    <property type="entry name" value="Acetyltransf_3"/>
    <property type="match status" value="1"/>
</dbReference>
<dbReference type="PROSITE" id="PS51186">
    <property type="entry name" value="GNAT"/>
    <property type="match status" value="1"/>
</dbReference>
<evidence type="ECO:0000256" key="1">
    <source>
        <dbReference type="SAM" id="MobiDB-lite"/>
    </source>
</evidence>
<protein>
    <submittedName>
        <fullName evidence="3">N-acetyltransferase</fullName>
    </submittedName>
</protein>
<dbReference type="Proteomes" id="UP000295431">
    <property type="component" value="Unassembled WGS sequence"/>
</dbReference>
<proteinExistence type="predicted"/>
<dbReference type="EMBL" id="SMJW01000003">
    <property type="protein sequence ID" value="TDC20054.1"/>
    <property type="molecule type" value="Genomic_DNA"/>
</dbReference>
<dbReference type="PANTHER" id="PTHR43441:SF6">
    <property type="entry name" value="N-ACETYLTRANSFERASE DOMAIN-CONTAINING PROTEIN"/>
    <property type="match status" value="1"/>
</dbReference>
<evidence type="ECO:0000259" key="2">
    <source>
        <dbReference type="PROSITE" id="PS51186"/>
    </source>
</evidence>
<dbReference type="InterPro" id="IPR016181">
    <property type="entry name" value="Acyl_CoA_acyltransferase"/>
</dbReference>
<dbReference type="PANTHER" id="PTHR43441">
    <property type="entry name" value="RIBOSOMAL-PROTEIN-SERINE ACETYLTRANSFERASE"/>
    <property type="match status" value="1"/>
</dbReference>
<dbReference type="InterPro" id="IPR000182">
    <property type="entry name" value="GNAT_dom"/>
</dbReference>
<keyword evidence="4" id="KW-1185">Reference proteome</keyword>
<keyword evidence="3" id="KW-0808">Transferase</keyword>
<dbReference type="Gene3D" id="3.40.630.30">
    <property type="match status" value="1"/>
</dbReference>
<evidence type="ECO:0000313" key="4">
    <source>
        <dbReference type="Proteomes" id="UP000295431"/>
    </source>
</evidence>
<dbReference type="GO" id="GO:0008999">
    <property type="term" value="F:protein-N-terminal-alanine acetyltransferase activity"/>
    <property type="evidence" value="ECO:0007669"/>
    <property type="project" value="TreeGrafter"/>
</dbReference>
<comment type="caution">
    <text evidence="3">The sequence shown here is derived from an EMBL/GenBank/DDBJ whole genome shotgun (WGS) entry which is preliminary data.</text>
</comment>
<organism evidence="3 4">
    <name type="scientific">Actinomadura bangladeshensis</name>
    <dbReference type="NCBI Taxonomy" id="453573"/>
    <lineage>
        <taxon>Bacteria</taxon>
        <taxon>Bacillati</taxon>
        <taxon>Actinomycetota</taxon>
        <taxon>Actinomycetes</taxon>
        <taxon>Streptosporangiales</taxon>
        <taxon>Thermomonosporaceae</taxon>
        <taxon>Actinomadura</taxon>
    </lineage>
</organism>
<dbReference type="SUPFAM" id="SSF55729">
    <property type="entry name" value="Acyl-CoA N-acyltransferases (Nat)"/>
    <property type="match status" value="1"/>
</dbReference>
<evidence type="ECO:0000313" key="3">
    <source>
        <dbReference type="EMBL" id="TDC20054.1"/>
    </source>
</evidence>
<feature type="region of interest" description="Disordered" evidence="1">
    <location>
        <begin position="168"/>
        <end position="191"/>
    </location>
</feature>
<dbReference type="AlphaFoldDB" id="A0A4R4PD91"/>
<dbReference type="GO" id="GO:1990189">
    <property type="term" value="F:protein N-terminal-serine acetyltransferase activity"/>
    <property type="evidence" value="ECO:0007669"/>
    <property type="project" value="TreeGrafter"/>
</dbReference>
<dbReference type="GO" id="GO:0005737">
    <property type="term" value="C:cytoplasm"/>
    <property type="evidence" value="ECO:0007669"/>
    <property type="project" value="TreeGrafter"/>
</dbReference>
<feature type="domain" description="N-acetyltransferase" evidence="2">
    <location>
        <begin position="4"/>
        <end position="166"/>
    </location>
</feature>
<gene>
    <name evidence="3" type="ORF">E1284_01500</name>
</gene>
<dbReference type="InterPro" id="IPR051908">
    <property type="entry name" value="Ribosomal_N-acetyltransferase"/>
</dbReference>
<sequence length="191" mass="20609">MVTVSLRPLEEADLPVFERAYATRDGSGEHQWFGFGPPGRGLAEMGALGPEGGRLTVTAGGRVAGSAFWFRRSWGPPETSWCWEVALHVLTAQRRRGVGTQALNQLTGYLFDHTTAWRVQAIADAGNTASQRMLARAGFSREGLLRAAQWREGRRHDQVLYSLLRDDSLPGSGPAAAAAASARSATDRASS</sequence>
<name>A0A4R4PD91_9ACTN</name>
<reference evidence="3 4" key="1">
    <citation type="submission" date="2019-03" db="EMBL/GenBank/DDBJ databases">
        <title>Draft genome sequences of novel Actinobacteria.</title>
        <authorList>
            <person name="Sahin N."/>
            <person name="Ay H."/>
            <person name="Saygin H."/>
        </authorList>
    </citation>
    <scope>NUCLEOTIDE SEQUENCE [LARGE SCALE GENOMIC DNA]</scope>
    <source>
        <strain evidence="3 4">DSM 45347</strain>
    </source>
</reference>
<feature type="compositionally biased region" description="Low complexity" evidence="1">
    <location>
        <begin position="169"/>
        <end position="191"/>
    </location>
</feature>
<dbReference type="OrthoDB" id="9814648at2"/>